<dbReference type="Gene3D" id="1.10.443.10">
    <property type="entry name" value="Intergrase catalytic core"/>
    <property type="match status" value="1"/>
</dbReference>
<evidence type="ECO:0000256" key="1">
    <source>
        <dbReference type="ARBA" id="ARBA00008857"/>
    </source>
</evidence>
<proteinExistence type="inferred from homology"/>
<dbReference type="GO" id="GO:0015074">
    <property type="term" value="P:DNA integration"/>
    <property type="evidence" value="ECO:0007669"/>
    <property type="project" value="UniProtKB-KW"/>
</dbReference>
<keyword evidence="3" id="KW-0238">DNA-binding</keyword>
<sequence>MNLRKEFEVCMQLAIRRFQGESGERFSILVDNAGMPLYYPALYVTAEMRGRSLSINTINNALSALKAMCAWQSYYDLDLESRFKQSKLLCRHEIQSLRDFMQKPLEDMCAKDKQIVALKGRQRRVAKDNQYNRITAIAEYVGFLAGRLHPVTGTSAHEINAMVAQIKANRPKISDKTEEDRSDSHLDDFVLDAVEEILKPGSESNPVAEVGLQFRNALMFTILRLTGMRRGELLNLRTEDFDFAKNTVKIVRRADSVGDPRTYQPVAKTRERTFPLSPELMQRIHEYIAKFRNKISGARKHGYLFVIHRSGRTVGWPLSNSGFGKFIATLSTLADEFSGLHTHALRHHWNYIFSRKCDEDGITPEREQKLRSYLMGWSETSGTASIYNKRHIKQEAGKAVMGLQKKHLGKSSDDNE</sequence>
<reference evidence="6 7" key="1">
    <citation type="submission" date="2015-09" db="EMBL/GenBank/DDBJ databases">
        <title>Genome announcement of multiple Pseudomonas syringae strains.</title>
        <authorList>
            <person name="Thakur S."/>
            <person name="Wang P.W."/>
            <person name="Gong Y."/>
            <person name="Weir B.S."/>
            <person name="Guttman D.S."/>
        </authorList>
    </citation>
    <scope>NUCLEOTIDE SEQUENCE [LARGE SCALE GENOMIC DNA]</scope>
    <source>
        <strain evidence="6 7">ICMP3507</strain>
    </source>
</reference>
<dbReference type="PATRIC" id="fig|53707.9.peg.3340"/>
<dbReference type="SUPFAM" id="SSF56349">
    <property type="entry name" value="DNA breaking-rejoining enzymes"/>
    <property type="match status" value="1"/>
</dbReference>
<feature type="domain" description="Tyr recombinase" evidence="5">
    <location>
        <begin position="184"/>
        <end position="401"/>
    </location>
</feature>
<evidence type="ECO:0000256" key="3">
    <source>
        <dbReference type="ARBA" id="ARBA00023125"/>
    </source>
</evidence>
<evidence type="ECO:0000313" key="6">
    <source>
        <dbReference type="EMBL" id="KPX71621.1"/>
    </source>
</evidence>
<keyword evidence="4" id="KW-0233">DNA recombination</keyword>
<dbReference type="InterPro" id="IPR011010">
    <property type="entry name" value="DNA_brk_join_enz"/>
</dbReference>
<dbReference type="InterPro" id="IPR013762">
    <property type="entry name" value="Integrase-like_cat_sf"/>
</dbReference>
<comment type="caution">
    <text evidence="6">The sequence shown here is derived from an EMBL/GenBank/DDBJ whole genome shotgun (WGS) entry which is preliminary data.</text>
</comment>
<protein>
    <submittedName>
        <fullName evidence="6">Phage integrase</fullName>
    </submittedName>
</protein>
<dbReference type="InterPro" id="IPR002104">
    <property type="entry name" value="Integrase_catalytic"/>
</dbReference>
<dbReference type="Pfam" id="PF00589">
    <property type="entry name" value="Phage_integrase"/>
    <property type="match status" value="1"/>
</dbReference>
<dbReference type="AlphaFoldDB" id="A0A0P9Y483"/>
<organism evidence="6 7">
    <name type="scientific">Pseudomonas amygdali pv. lachrymans</name>
    <name type="common">Pseudomonas syringae pv. lachrymans</name>
    <dbReference type="NCBI Taxonomy" id="53707"/>
    <lineage>
        <taxon>Bacteria</taxon>
        <taxon>Pseudomonadati</taxon>
        <taxon>Pseudomonadota</taxon>
        <taxon>Gammaproteobacteria</taxon>
        <taxon>Pseudomonadales</taxon>
        <taxon>Pseudomonadaceae</taxon>
        <taxon>Pseudomonas</taxon>
        <taxon>Pseudomonas amygdali</taxon>
    </lineage>
</organism>
<evidence type="ECO:0000256" key="2">
    <source>
        <dbReference type="ARBA" id="ARBA00022908"/>
    </source>
</evidence>
<keyword evidence="2" id="KW-0229">DNA integration</keyword>
<dbReference type="PANTHER" id="PTHR30349">
    <property type="entry name" value="PHAGE INTEGRASE-RELATED"/>
    <property type="match status" value="1"/>
</dbReference>
<dbReference type="PANTHER" id="PTHR30349:SF41">
    <property type="entry name" value="INTEGRASE_RECOMBINASE PROTEIN MJ0367-RELATED"/>
    <property type="match status" value="1"/>
</dbReference>
<dbReference type="CDD" id="cd00397">
    <property type="entry name" value="DNA_BRE_C"/>
    <property type="match status" value="1"/>
</dbReference>
<dbReference type="InterPro" id="IPR050090">
    <property type="entry name" value="Tyrosine_recombinase_XerCD"/>
</dbReference>
<dbReference type="Proteomes" id="UP000050265">
    <property type="component" value="Unassembled WGS sequence"/>
</dbReference>
<accession>A0A0P9Y483</accession>
<dbReference type="EMBL" id="LJQP01000167">
    <property type="protein sequence ID" value="KPX71621.1"/>
    <property type="molecule type" value="Genomic_DNA"/>
</dbReference>
<name>A0A0P9Y483_PSEAV</name>
<dbReference type="GO" id="GO:0006310">
    <property type="term" value="P:DNA recombination"/>
    <property type="evidence" value="ECO:0007669"/>
    <property type="project" value="UniProtKB-KW"/>
</dbReference>
<evidence type="ECO:0000256" key="4">
    <source>
        <dbReference type="ARBA" id="ARBA00023172"/>
    </source>
</evidence>
<evidence type="ECO:0000259" key="5">
    <source>
        <dbReference type="PROSITE" id="PS51898"/>
    </source>
</evidence>
<evidence type="ECO:0000313" key="7">
    <source>
        <dbReference type="Proteomes" id="UP000050265"/>
    </source>
</evidence>
<comment type="similarity">
    <text evidence="1">Belongs to the 'phage' integrase family.</text>
</comment>
<dbReference type="GO" id="GO:0003677">
    <property type="term" value="F:DNA binding"/>
    <property type="evidence" value="ECO:0007669"/>
    <property type="project" value="UniProtKB-KW"/>
</dbReference>
<dbReference type="PROSITE" id="PS51898">
    <property type="entry name" value="TYR_RECOMBINASE"/>
    <property type="match status" value="1"/>
</dbReference>
<gene>
    <name evidence="6" type="ORF">ALO35_02301</name>
</gene>